<evidence type="ECO:0000313" key="1">
    <source>
        <dbReference type="EMBL" id="KAJ3015889.1"/>
    </source>
</evidence>
<sequence>MLPSGGTFAFALQHIYPIPRVANPWETNPWNLDPQYRTLFGDGEPEDLVRCVEEHLKGSDASLYEACQALDLSPRIRLFMYMPLRDGYQDMFLFDHLAFLDYNPWNGSPYGIFHTEKGVTLVKDGRLEGDTMDPRAAGDVPHNAGAPDQPEARHVYWVTPRNVLNKTRWPYVGFGNEASLEYEYVQVCLILEVAPVSERVKAFAAVAQEVRGEVGEAEAENAA</sequence>
<name>A0ACC1Q991_9APHY</name>
<dbReference type="EMBL" id="JANSHE010000139">
    <property type="protein sequence ID" value="KAJ3015889.1"/>
    <property type="molecule type" value="Genomic_DNA"/>
</dbReference>
<proteinExistence type="predicted"/>
<reference evidence="1" key="1">
    <citation type="submission" date="2022-08" db="EMBL/GenBank/DDBJ databases">
        <title>Genome Sequence of Pycnoporus sanguineus.</title>
        <authorList>
            <person name="Buettner E."/>
        </authorList>
    </citation>
    <scope>NUCLEOTIDE SEQUENCE</scope>
    <source>
        <strain evidence="1">CG-C14</strain>
    </source>
</reference>
<dbReference type="Proteomes" id="UP001144978">
    <property type="component" value="Unassembled WGS sequence"/>
</dbReference>
<accession>A0ACC1Q991</accession>
<keyword evidence="2" id="KW-1185">Reference proteome</keyword>
<organism evidence="1 2">
    <name type="scientific">Trametes sanguinea</name>
    <dbReference type="NCBI Taxonomy" id="158606"/>
    <lineage>
        <taxon>Eukaryota</taxon>
        <taxon>Fungi</taxon>
        <taxon>Dikarya</taxon>
        <taxon>Basidiomycota</taxon>
        <taxon>Agaricomycotina</taxon>
        <taxon>Agaricomycetes</taxon>
        <taxon>Polyporales</taxon>
        <taxon>Polyporaceae</taxon>
        <taxon>Trametes</taxon>
    </lineage>
</organism>
<gene>
    <name evidence="1" type="ORF">NUW54_g928</name>
</gene>
<comment type="caution">
    <text evidence="1">The sequence shown here is derived from an EMBL/GenBank/DDBJ whole genome shotgun (WGS) entry which is preliminary data.</text>
</comment>
<protein>
    <submittedName>
        <fullName evidence="1">Uncharacterized protein</fullName>
    </submittedName>
</protein>
<evidence type="ECO:0000313" key="2">
    <source>
        <dbReference type="Proteomes" id="UP001144978"/>
    </source>
</evidence>